<comment type="pathway">
    <text evidence="13 19">Purine metabolism; XMP biosynthesis via de novo pathway; XMP from IMP: step 1/1.</text>
</comment>
<dbReference type="FunFam" id="3.20.20.70:FF:000007">
    <property type="entry name" value="Chromosome 19 SCAF14664, whole genome shotgun sequence"/>
    <property type="match status" value="1"/>
</dbReference>
<feature type="binding site" evidence="13">
    <location>
        <begin position="376"/>
        <end position="378"/>
    </location>
    <ligand>
        <name>IMP</name>
        <dbReference type="ChEBI" id="CHEBI:58053"/>
    </ligand>
</feature>
<dbReference type="SMART" id="SM00116">
    <property type="entry name" value="CBS"/>
    <property type="match status" value="2"/>
</dbReference>
<keyword evidence="5 13" id="KW-0479">Metal-binding</keyword>
<dbReference type="CDD" id="cd00381">
    <property type="entry name" value="IMPDH"/>
    <property type="match status" value="1"/>
</dbReference>
<dbReference type="CDD" id="cd04601">
    <property type="entry name" value="CBS_pair_IMPDH"/>
    <property type="match status" value="1"/>
</dbReference>
<dbReference type="EMBL" id="JAIZAY010000002">
    <property type="protein sequence ID" value="KAJ8047136.1"/>
    <property type="molecule type" value="Genomic_DNA"/>
</dbReference>
<evidence type="ECO:0000256" key="16">
    <source>
        <dbReference type="PIRSR" id="PIRSR000130-4"/>
    </source>
</evidence>
<evidence type="ECO:0000256" key="10">
    <source>
        <dbReference type="ARBA" id="ARBA00023027"/>
    </source>
</evidence>
<comment type="caution">
    <text evidence="21">The sequence shown here is derived from an EMBL/GenBank/DDBJ whole genome shotgun (WGS) entry which is preliminary data.</text>
</comment>
<comment type="catalytic activity">
    <reaction evidence="12 13 19">
        <text>IMP + NAD(+) + H2O = XMP + NADH + H(+)</text>
        <dbReference type="Rhea" id="RHEA:11708"/>
        <dbReference type="ChEBI" id="CHEBI:15377"/>
        <dbReference type="ChEBI" id="CHEBI:15378"/>
        <dbReference type="ChEBI" id="CHEBI:57464"/>
        <dbReference type="ChEBI" id="CHEBI:57540"/>
        <dbReference type="ChEBI" id="CHEBI:57945"/>
        <dbReference type="ChEBI" id="CHEBI:58053"/>
        <dbReference type="EC" id="1.1.1.205"/>
    </reaction>
</comment>
<feature type="domain" description="CBS" evidence="20">
    <location>
        <begin position="113"/>
        <end position="172"/>
    </location>
</feature>
<feature type="active site" description="Thioimidate intermediate" evidence="13 14">
    <location>
        <position position="343"/>
    </location>
</feature>
<dbReference type="SUPFAM" id="SSF51412">
    <property type="entry name" value="Inosine monophosphate dehydrogenase (IMPDH)"/>
    <property type="match status" value="2"/>
</dbReference>
<dbReference type="InterPro" id="IPR013785">
    <property type="entry name" value="Aldolase_TIM"/>
</dbReference>
<protein>
    <recommendedName>
        <fullName evidence="13 19">Inosine-5'-monophosphate dehydrogenase</fullName>
        <shortName evidence="13">IMP dehydrogenase</shortName>
        <shortName evidence="13">IMPD</shortName>
        <shortName evidence="13">IMPDH</shortName>
        <ecNumber evidence="13 19">1.1.1.205</ecNumber>
    </recommendedName>
</protein>
<feature type="active site" description="Proton acceptor" evidence="13 14">
    <location>
        <position position="441"/>
    </location>
</feature>
<dbReference type="OrthoDB" id="416622at2759"/>
<feature type="binding site" evidence="13 15">
    <location>
        <begin position="336"/>
        <end position="338"/>
    </location>
    <ligand>
        <name>NAD(+)</name>
        <dbReference type="ChEBI" id="CHEBI:57540"/>
    </ligand>
</feature>
<comment type="cofactor">
    <cofactor evidence="1 13">
        <name>K(+)</name>
        <dbReference type="ChEBI" id="CHEBI:29103"/>
    </cofactor>
</comment>
<keyword evidence="7 13" id="KW-0658">Purine biosynthesis</keyword>
<evidence type="ECO:0000256" key="14">
    <source>
        <dbReference type="PIRSR" id="PIRSR000130-1"/>
    </source>
</evidence>
<dbReference type="Pfam" id="PF00571">
    <property type="entry name" value="CBS"/>
    <property type="match status" value="2"/>
</dbReference>
<dbReference type="SMART" id="SM01240">
    <property type="entry name" value="IMPDH"/>
    <property type="match status" value="1"/>
</dbReference>
<dbReference type="PROSITE" id="PS00487">
    <property type="entry name" value="IMP_DH_GMP_RED"/>
    <property type="match status" value="1"/>
</dbReference>
<evidence type="ECO:0000256" key="17">
    <source>
        <dbReference type="PROSITE-ProRule" id="PRU00703"/>
    </source>
</evidence>
<keyword evidence="11 17" id="KW-0129">CBS domain</keyword>
<dbReference type="InterPro" id="IPR001093">
    <property type="entry name" value="IMP_DH_GMPRt"/>
</dbReference>
<dbReference type="Pfam" id="PF00478">
    <property type="entry name" value="IMPDH"/>
    <property type="match status" value="1"/>
</dbReference>
<evidence type="ECO:0000256" key="5">
    <source>
        <dbReference type="ARBA" id="ARBA00022723"/>
    </source>
</evidence>
<evidence type="ECO:0000256" key="19">
    <source>
        <dbReference type="RuleBase" id="RU003928"/>
    </source>
</evidence>
<evidence type="ECO:0000256" key="18">
    <source>
        <dbReference type="RuleBase" id="RU003927"/>
    </source>
</evidence>
<organism evidence="21 22">
    <name type="scientific">Holothuria leucospilota</name>
    <name type="common">Black long sea cucumber</name>
    <name type="synonym">Mertensiothuria leucospilota</name>
    <dbReference type="NCBI Taxonomy" id="206669"/>
    <lineage>
        <taxon>Eukaryota</taxon>
        <taxon>Metazoa</taxon>
        <taxon>Echinodermata</taxon>
        <taxon>Eleutherozoa</taxon>
        <taxon>Echinozoa</taxon>
        <taxon>Holothuroidea</taxon>
        <taxon>Aspidochirotacea</taxon>
        <taxon>Aspidochirotida</taxon>
        <taxon>Holothuriidae</taxon>
        <taxon>Holothuria</taxon>
    </lineage>
</organism>
<dbReference type="NCBIfam" id="TIGR01302">
    <property type="entry name" value="IMP_dehydrog"/>
    <property type="match status" value="1"/>
</dbReference>
<dbReference type="PANTHER" id="PTHR11911:SF111">
    <property type="entry name" value="INOSINE-5'-MONOPHOSPHATE DEHYDROGENASE"/>
    <property type="match status" value="1"/>
</dbReference>
<comment type="activity regulation">
    <text evidence="13">Mycophenolic acid (MPA) is a non-competitive inhibitor that prevents formation of the closed enzyme conformation by binding to the same site as the amobile flap. In contrast, mizoribine monophosphate (MZP) is a competitive inhibitor that induces the closed conformation. MPA is a potent inhibitor of mammalian IMPDHs but a poor inhibitor of the bacterial enzymes. MZP is a more potent inhibitor of bacterial IMPDH.</text>
</comment>
<feature type="binding site" description="in other chain" evidence="13 16">
    <location>
        <position position="338"/>
    </location>
    <ligand>
        <name>K(+)</name>
        <dbReference type="ChEBI" id="CHEBI:29103"/>
        <note>ligand shared between two tetrameric partners</note>
    </ligand>
</feature>
<dbReference type="InterPro" id="IPR000644">
    <property type="entry name" value="CBS_dom"/>
</dbReference>
<evidence type="ECO:0000256" key="1">
    <source>
        <dbReference type="ARBA" id="ARBA00001958"/>
    </source>
</evidence>
<evidence type="ECO:0000256" key="12">
    <source>
        <dbReference type="ARBA" id="ARBA00048028"/>
    </source>
</evidence>
<feature type="binding site" evidence="13">
    <location>
        <begin position="423"/>
        <end position="427"/>
    </location>
    <ligand>
        <name>IMP</name>
        <dbReference type="ChEBI" id="CHEBI:58053"/>
    </ligand>
</feature>
<evidence type="ECO:0000256" key="4">
    <source>
        <dbReference type="ARBA" id="ARBA00022490"/>
    </source>
</evidence>
<feature type="binding site" evidence="13">
    <location>
        <position position="453"/>
    </location>
    <ligand>
        <name>IMP</name>
        <dbReference type="ChEBI" id="CHEBI:58053"/>
    </ligand>
</feature>
<keyword evidence="8 13" id="KW-0630">Potassium</keyword>
<dbReference type="EC" id="1.1.1.205" evidence="13 19"/>
<feature type="binding site" description="in other chain" evidence="13 16">
    <location>
        <position position="340"/>
    </location>
    <ligand>
        <name>K(+)</name>
        <dbReference type="ChEBI" id="CHEBI:29103"/>
        <note>ligand shared between two tetrameric partners</note>
    </ligand>
</feature>
<dbReference type="AlphaFoldDB" id="A0A9Q1CLJ0"/>
<evidence type="ECO:0000256" key="9">
    <source>
        <dbReference type="ARBA" id="ARBA00023002"/>
    </source>
</evidence>
<evidence type="ECO:0000259" key="20">
    <source>
        <dbReference type="PROSITE" id="PS51371"/>
    </source>
</evidence>
<comment type="subcellular location">
    <subcellularLocation>
        <location evidence="2 13">Cytoplasm</location>
    </subcellularLocation>
</comment>
<dbReference type="InterPro" id="IPR015875">
    <property type="entry name" value="IMP_DH/GMP_Rdtase_CS"/>
</dbReference>
<feature type="binding site" description="in other chain" evidence="13 16">
    <location>
        <position position="343"/>
    </location>
    <ligand>
        <name>K(+)</name>
        <dbReference type="ChEBI" id="CHEBI:29103"/>
        <note>ligand shared between two tetrameric partners</note>
    </ligand>
</feature>
<dbReference type="GO" id="GO:0006177">
    <property type="term" value="P:GMP biosynthetic process"/>
    <property type="evidence" value="ECO:0007669"/>
    <property type="project" value="UniProtKB-UniRule"/>
</dbReference>
<comment type="subunit">
    <text evidence="13">Homotetramer.</text>
</comment>
<comment type="similarity">
    <text evidence="3 13 18">Belongs to the IMPDH/GMPR family.</text>
</comment>
<evidence type="ECO:0000256" key="7">
    <source>
        <dbReference type="ARBA" id="ARBA00022755"/>
    </source>
</evidence>
<evidence type="ECO:0000256" key="11">
    <source>
        <dbReference type="ARBA" id="ARBA00023122"/>
    </source>
</evidence>
<evidence type="ECO:0000256" key="6">
    <source>
        <dbReference type="ARBA" id="ARBA00022749"/>
    </source>
</evidence>
<dbReference type="GO" id="GO:0006183">
    <property type="term" value="P:GTP biosynthetic process"/>
    <property type="evidence" value="ECO:0007669"/>
    <property type="project" value="TreeGrafter"/>
</dbReference>
<accession>A0A9Q1CLJ0</accession>
<feature type="binding site" evidence="13 15">
    <location>
        <begin position="286"/>
        <end position="288"/>
    </location>
    <ligand>
        <name>NAD(+)</name>
        <dbReference type="ChEBI" id="CHEBI:57540"/>
    </ligand>
</feature>
<keyword evidence="10 13" id="KW-0520">NAD</keyword>
<proteinExistence type="inferred from homology"/>
<gene>
    <name evidence="21" type="ORF">HOLleu_06047</name>
</gene>
<dbReference type="GO" id="GO:0005737">
    <property type="term" value="C:cytoplasm"/>
    <property type="evidence" value="ECO:0007669"/>
    <property type="project" value="UniProtKB-SubCell"/>
</dbReference>
<dbReference type="Gene3D" id="3.20.20.70">
    <property type="entry name" value="Aldolase class I"/>
    <property type="match status" value="1"/>
</dbReference>
<feature type="binding site" evidence="13">
    <location>
        <begin position="399"/>
        <end position="400"/>
    </location>
    <ligand>
        <name>IMP</name>
        <dbReference type="ChEBI" id="CHEBI:58053"/>
    </ligand>
</feature>
<dbReference type="PANTHER" id="PTHR11911">
    <property type="entry name" value="INOSINE-5-MONOPHOSPHATE DEHYDROGENASE RELATED"/>
    <property type="match status" value="1"/>
</dbReference>
<dbReference type="Proteomes" id="UP001152320">
    <property type="component" value="Chromosome 2"/>
</dbReference>
<keyword evidence="6 13" id="KW-0332">GMP biosynthesis</keyword>
<dbReference type="GO" id="GO:0003938">
    <property type="term" value="F:IMP dehydrogenase activity"/>
    <property type="evidence" value="ECO:0007669"/>
    <property type="project" value="UniProtKB-UniRule"/>
</dbReference>
<evidence type="ECO:0000256" key="13">
    <source>
        <dbReference type="HAMAP-Rule" id="MF_03156"/>
    </source>
</evidence>
<sequence>MNSVNHDVDDPSFRDGMTAEELFGSGDGMTYNDFLILPGYIDFTAEEVDLTSNLTKRIQLKAPLVSSPMDTVTESAMAIAMAQCGGIGILHHNCTPHYQANEVKKVKKYEQGFILDPVVLRPDNIVKDVFESKAKHGFSGIPITDNGCIGGKLLGIVTARDIDFLKPDKFDTPLKEVMTKREDLVTGSSNITLKEANSILQHAKKGKLPIVNEKDELVSLISRTDLKKHREFPLASKDSKKQLLVGAAISTREEDKERLHLLVQAGVDVVVLVSLIYDLSGKNHKDSSQGNSIYQINMLKFIKKTYPDLQVVAGNVVTVSQAATLIKAGADALRVGMGSGSICITQEVMAVGRPQGTAIYKTAEYAAKHGVPIIADGGISSVGHITKALALGASTVMMGSLLAGTTECPGEYFFSDGVRLKKYRGMGSLDAMEANKGSASRYFSDSEKLKVAQGVSGAIVDKGSILKFVPYLIAGVQHGCQDIGAKSRAQLVEMNRSGELRFEKRSPAAQLEGNVHSLHSYEKRLF</sequence>
<reference evidence="21" key="1">
    <citation type="submission" date="2021-10" db="EMBL/GenBank/DDBJ databases">
        <title>Tropical sea cucumber genome reveals ecological adaptation and Cuvierian tubules defense mechanism.</title>
        <authorList>
            <person name="Chen T."/>
        </authorList>
    </citation>
    <scope>NUCLEOTIDE SEQUENCE</scope>
    <source>
        <strain evidence="21">Nanhai2018</strain>
        <tissue evidence="21">Muscle</tissue>
    </source>
</reference>
<feature type="binding site" evidence="13">
    <location>
        <position position="341"/>
    </location>
    <ligand>
        <name>IMP</name>
        <dbReference type="ChEBI" id="CHEBI:58053"/>
    </ligand>
</feature>
<keyword evidence="22" id="KW-1185">Reference proteome</keyword>
<evidence type="ECO:0000313" key="21">
    <source>
        <dbReference type="EMBL" id="KAJ8047136.1"/>
    </source>
</evidence>
<dbReference type="GO" id="GO:0000166">
    <property type="term" value="F:nucleotide binding"/>
    <property type="evidence" value="ECO:0007669"/>
    <property type="project" value="UniProtKB-UniRule"/>
</dbReference>
<comment type="function">
    <text evidence="13">Catalyzes the conversion of inosine 5'-phosphate (IMP) to xanthosine 5'-phosphate (XMP), the first committed and rate-limiting step in the de novo synthesis of guanine nucleotides, and therefore plays an important role in the regulation of cell growth.</text>
</comment>
<evidence type="ECO:0000256" key="8">
    <source>
        <dbReference type="ARBA" id="ARBA00022958"/>
    </source>
</evidence>
<dbReference type="PIRSF" id="PIRSF000130">
    <property type="entry name" value="IMPDH"/>
    <property type="match status" value="1"/>
</dbReference>
<keyword evidence="9 13" id="KW-0560">Oxidoreductase</keyword>
<keyword evidence="4 13" id="KW-0963">Cytoplasm</keyword>
<evidence type="ECO:0000313" key="22">
    <source>
        <dbReference type="Proteomes" id="UP001152320"/>
    </source>
</evidence>
<comment type="caution">
    <text evidence="13">Lacks conserved residue(s) required for the propagation of feature annotation.</text>
</comment>
<name>A0A9Q1CLJ0_HOLLE</name>
<evidence type="ECO:0000256" key="15">
    <source>
        <dbReference type="PIRSR" id="PIRSR000130-3"/>
    </source>
</evidence>
<dbReference type="PROSITE" id="PS51371">
    <property type="entry name" value="CBS"/>
    <property type="match status" value="2"/>
</dbReference>
<dbReference type="HAMAP" id="MF_01964">
    <property type="entry name" value="IMPDH"/>
    <property type="match status" value="1"/>
</dbReference>
<dbReference type="GO" id="GO:0046872">
    <property type="term" value="F:metal ion binding"/>
    <property type="evidence" value="ECO:0007669"/>
    <property type="project" value="UniProtKB-UniRule"/>
</dbReference>
<evidence type="ECO:0000256" key="3">
    <source>
        <dbReference type="ARBA" id="ARBA00005502"/>
    </source>
</evidence>
<feature type="domain" description="CBS" evidence="20">
    <location>
        <begin position="178"/>
        <end position="236"/>
    </location>
</feature>
<dbReference type="InterPro" id="IPR005990">
    <property type="entry name" value="IMP_DH"/>
</dbReference>
<evidence type="ECO:0000256" key="2">
    <source>
        <dbReference type="ARBA" id="ARBA00004496"/>
    </source>
</evidence>